<keyword evidence="1" id="KW-1133">Transmembrane helix</keyword>
<accession>A0A1Q3D079</accession>
<keyword evidence="1" id="KW-0812">Transmembrane</keyword>
<gene>
    <name evidence="2" type="ORF">CFOL_v3_29259</name>
</gene>
<name>A0A1Q3D079_CEPFO</name>
<feature type="transmembrane region" description="Helical" evidence="1">
    <location>
        <begin position="31"/>
        <end position="54"/>
    </location>
</feature>
<dbReference type="EMBL" id="BDDD01003699">
    <property type="protein sequence ID" value="GAV85825.1"/>
    <property type="molecule type" value="Genomic_DNA"/>
</dbReference>
<comment type="caution">
    <text evidence="2">The sequence shown here is derived from an EMBL/GenBank/DDBJ whole genome shotgun (WGS) entry which is preliminary data.</text>
</comment>
<evidence type="ECO:0000313" key="3">
    <source>
        <dbReference type="Proteomes" id="UP000187406"/>
    </source>
</evidence>
<keyword evidence="3" id="KW-1185">Reference proteome</keyword>
<reference evidence="3" key="1">
    <citation type="submission" date="2016-04" db="EMBL/GenBank/DDBJ databases">
        <title>Cephalotus genome sequencing.</title>
        <authorList>
            <person name="Fukushima K."/>
            <person name="Hasebe M."/>
            <person name="Fang X."/>
        </authorList>
    </citation>
    <scope>NUCLEOTIDE SEQUENCE [LARGE SCALE GENOMIC DNA]</scope>
    <source>
        <strain evidence="3">cv. St1</strain>
    </source>
</reference>
<dbReference type="Proteomes" id="UP000187406">
    <property type="component" value="Unassembled WGS sequence"/>
</dbReference>
<keyword evidence="1" id="KW-0472">Membrane</keyword>
<protein>
    <submittedName>
        <fullName evidence="2">Uncharacterized protein</fullName>
    </submittedName>
</protein>
<sequence length="106" mass="12350">MSKCSSLCWCENLHLLGYVDKMFCRYKRPKFMGSGLFSRSIGMGSELALILLLQKTKFTVCFWFANMLDDIMDLHGFFVLTSELVFQLTFLWLGSSFAVVLYKYRN</sequence>
<evidence type="ECO:0000256" key="1">
    <source>
        <dbReference type="SAM" id="Phobius"/>
    </source>
</evidence>
<organism evidence="2 3">
    <name type="scientific">Cephalotus follicularis</name>
    <name type="common">Albany pitcher plant</name>
    <dbReference type="NCBI Taxonomy" id="3775"/>
    <lineage>
        <taxon>Eukaryota</taxon>
        <taxon>Viridiplantae</taxon>
        <taxon>Streptophyta</taxon>
        <taxon>Embryophyta</taxon>
        <taxon>Tracheophyta</taxon>
        <taxon>Spermatophyta</taxon>
        <taxon>Magnoliopsida</taxon>
        <taxon>eudicotyledons</taxon>
        <taxon>Gunneridae</taxon>
        <taxon>Pentapetalae</taxon>
        <taxon>rosids</taxon>
        <taxon>fabids</taxon>
        <taxon>Oxalidales</taxon>
        <taxon>Cephalotaceae</taxon>
        <taxon>Cephalotus</taxon>
    </lineage>
</organism>
<dbReference type="AlphaFoldDB" id="A0A1Q3D079"/>
<feature type="transmembrane region" description="Helical" evidence="1">
    <location>
        <begin position="74"/>
        <end position="102"/>
    </location>
</feature>
<dbReference type="InParanoid" id="A0A1Q3D079"/>
<evidence type="ECO:0000313" key="2">
    <source>
        <dbReference type="EMBL" id="GAV85825.1"/>
    </source>
</evidence>
<proteinExistence type="predicted"/>